<dbReference type="RefSeq" id="WP_163493778.1">
    <property type="nucleotide sequence ID" value="NZ_CP048711.1"/>
</dbReference>
<dbReference type="SUPFAM" id="SSF53681">
    <property type="entry name" value="Aspartate/glutamate racemase"/>
    <property type="match status" value="2"/>
</dbReference>
<evidence type="ECO:0000256" key="2">
    <source>
        <dbReference type="ARBA" id="ARBA00023235"/>
    </source>
</evidence>
<dbReference type="InterPro" id="IPR004380">
    <property type="entry name" value="Asp_race"/>
</dbReference>
<reference evidence="3 4" key="1">
    <citation type="submission" date="2020-02" db="EMBL/GenBank/DDBJ databases">
        <title>Genome sequencing for Kineobactrum sp. M2.</title>
        <authorList>
            <person name="Park S.-J."/>
        </authorList>
    </citation>
    <scope>NUCLEOTIDE SEQUENCE [LARGE SCALE GENOMIC DNA]</scope>
    <source>
        <strain evidence="3 4">M2</strain>
    </source>
</reference>
<dbReference type="PANTHER" id="PTHR21198:SF7">
    <property type="entry name" value="ASPARTATE-GLUTAMATE RACEMASE FAMILY"/>
    <property type="match status" value="1"/>
</dbReference>
<keyword evidence="4" id="KW-1185">Reference proteome</keyword>
<evidence type="ECO:0000313" key="4">
    <source>
        <dbReference type="Proteomes" id="UP000477680"/>
    </source>
</evidence>
<proteinExistence type="inferred from homology"/>
<dbReference type="PANTHER" id="PTHR21198">
    <property type="entry name" value="GLUTAMATE RACEMASE"/>
    <property type="match status" value="1"/>
</dbReference>
<organism evidence="3 4">
    <name type="scientific">Kineobactrum salinum</name>
    <dbReference type="NCBI Taxonomy" id="2708301"/>
    <lineage>
        <taxon>Bacteria</taxon>
        <taxon>Pseudomonadati</taxon>
        <taxon>Pseudomonadota</taxon>
        <taxon>Gammaproteobacteria</taxon>
        <taxon>Cellvibrionales</taxon>
        <taxon>Halieaceae</taxon>
        <taxon>Kineobactrum</taxon>
    </lineage>
</organism>
<dbReference type="Gene3D" id="3.40.50.1860">
    <property type="match status" value="2"/>
</dbReference>
<dbReference type="PROSITE" id="PS00923">
    <property type="entry name" value="ASP_GLU_RACEMASE_1"/>
    <property type="match status" value="1"/>
</dbReference>
<dbReference type="EMBL" id="CP048711">
    <property type="protein sequence ID" value="QIB64528.1"/>
    <property type="molecule type" value="Genomic_DNA"/>
</dbReference>
<sequence>MKTIGLIGGMSWESTQTYYRLINQKVRDEVGGFHSAKLVLYSVDFAEIETLQHQGEWEATAEILASAGRMVEAAGAECVVLCTNTMHKVAPQIEQAVSIPFLHIADATARALQADGVSCVGLLGTKFTMEQPFYCERLEDQGIQVIVPDEPQRELIHSVIYNELCKGTVKSDSKAAYLEVVASLAHRGACGVILGCTEIGLLIQGADTAVNLYDTTEIHAEQAVQFALGGV</sequence>
<dbReference type="InterPro" id="IPR001920">
    <property type="entry name" value="Asp/Glu_race"/>
</dbReference>
<dbReference type="NCBIfam" id="TIGR00035">
    <property type="entry name" value="asp_race"/>
    <property type="match status" value="1"/>
</dbReference>
<gene>
    <name evidence="3" type="ORF">G3T16_03060</name>
</gene>
<dbReference type="Pfam" id="PF01177">
    <property type="entry name" value="Asp_Glu_race"/>
    <property type="match status" value="1"/>
</dbReference>
<evidence type="ECO:0000256" key="1">
    <source>
        <dbReference type="ARBA" id="ARBA00007847"/>
    </source>
</evidence>
<keyword evidence="2" id="KW-0413">Isomerase</keyword>
<name>A0A6C0TY17_9GAMM</name>
<dbReference type="InterPro" id="IPR018187">
    <property type="entry name" value="Asp/Glu_racemase_AS_1"/>
</dbReference>
<evidence type="ECO:0000313" key="3">
    <source>
        <dbReference type="EMBL" id="QIB64528.1"/>
    </source>
</evidence>
<comment type="similarity">
    <text evidence="1">Belongs to the aspartate/glutamate racemases family.</text>
</comment>
<dbReference type="GO" id="GO:0047661">
    <property type="term" value="F:amino-acid racemase activity"/>
    <property type="evidence" value="ECO:0007669"/>
    <property type="project" value="InterPro"/>
</dbReference>
<dbReference type="AlphaFoldDB" id="A0A6C0TY17"/>
<dbReference type="KEGG" id="kim:G3T16_03060"/>
<accession>A0A6C0TY17</accession>
<dbReference type="Proteomes" id="UP000477680">
    <property type="component" value="Chromosome"/>
</dbReference>
<protein>
    <submittedName>
        <fullName evidence="3">Aspartate/glutamate racemase family protein</fullName>
    </submittedName>
</protein>
<dbReference type="InterPro" id="IPR015942">
    <property type="entry name" value="Asp/Glu/hydantoin_racemase"/>
</dbReference>